<dbReference type="Pfam" id="PF19191">
    <property type="entry name" value="HEF_HK"/>
    <property type="match status" value="1"/>
</dbReference>
<sequence>MTQLRVRARAVDMLGRQQIAGIPTAIHELFKNAHDAYAERVEVDYFRRNRVLVLRDDGYGMTRHDVENRWLTLGTESRVNANLKADDREWRGPKSLPKRSIMGEKGIGRLAIAVIAPITLLMTRASREDGLRNLVVALVHWGLFEQPGLDVSAIDVPLEEFPGGTLPTRDDIGRLTDKVAANLDRLENEIEPEAFKQLKADLDRVRVIGPDMLDKTLNKDREEPLTLTGDGYGTHFIVLPVAPELDDDIDGGGEKESSKLERNLLGFSNTMASDEPVIKTEFRDHTLDGVEERIGPQSFFSNDDFTRTDQYFEGEFDEYGQFTGTVSIYGKSRSFVCNWTEGNGRISKCGPFSFRYGYVQGRSTESRLSPEDWAQMSLKTDRIGGLYIYRDGIRVLPYGNSDIDWLDIEKRRTLSAKDWFFSYRRGFGYVGIKHPTNSSLTEKAGREGFRENLAYREFRSILVNFFRQLAYEFFREKSPQGDDFNENKAALSAQADLLKKQQAKADGRRKQFQQELDSFFEAYNDGYFDAESTRLRSYVDERLSLIQSELDLGDFASRVRQLELDARQQLRALDSKTQLVLPRGLALTKKLQKDWAAYGAISEQLKSGILEPLRIELDELLTRATAGRVTDSEHRSVALQEIVREKDSAVRDLVGLRRETAEAVELIQESVKNVLKEELANLRVNTEKLVDEFTKRSAEKPAELDNLRNEIEQKITVLRSRETDLLDSLKRQMIELAEGVKGRETLDDRFAALEARNQTLEEQLEFYSDFAQMGMSVGILQHEFESAARGIRAAIAELKPWADKNPPLAGIYQRVREHIEYLDGYLKALDPLGRRMHRATVELSGSEILNVIRNVFSEPLKSSSITLEPTYAFRDFKVKCKSSAVIGAFINVIDNAIYWLSSRAQGEKKIILDADDEGFLISNNGPGIEDRIRERIFDFGETQKPGGRGMGLAICRQTLRREGFDIQLVKSGINVNPQFKIFSKGPQDE</sequence>
<dbReference type="Proteomes" id="UP000199250">
    <property type="component" value="Unassembled WGS sequence"/>
</dbReference>
<evidence type="ECO:0000259" key="2">
    <source>
        <dbReference type="PROSITE" id="PS50109"/>
    </source>
</evidence>
<dbReference type="InterPro" id="IPR005467">
    <property type="entry name" value="His_kinase_dom"/>
</dbReference>
<keyword evidence="3" id="KW-0418">Kinase</keyword>
<feature type="coiled-coil region" evidence="1">
    <location>
        <begin position="639"/>
        <end position="692"/>
    </location>
</feature>
<dbReference type="SUPFAM" id="SSF55874">
    <property type="entry name" value="ATPase domain of HSP90 chaperone/DNA topoisomerase II/histidine kinase"/>
    <property type="match status" value="2"/>
</dbReference>
<dbReference type="EMBL" id="FNYQ01000119">
    <property type="protein sequence ID" value="SEJ50223.1"/>
    <property type="molecule type" value="Genomic_DNA"/>
</dbReference>
<gene>
    <name evidence="3" type="ORF">SAMN04244572_04250</name>
</gene>
<keyword evidence="1" id="KW-0175">Coiled coil</keyword>
<proteinExistence type="predicted"/>
<dbReference type="InterPro" id="IPR003594">
    <property type="entry name" value="HATPase_dom"/>
</dbReference>
<dbReference type="SMART" id="SM00387">
    <property type="entry name" value="HATPase_c"/>
    <property type="match status" value="1"/>
</dbReference>
<dbReference type="Gene3D" id="3.30.565.10">
    <property type="entry name" value="Histidine kinase-like ATPase, C-terminal domain"/>
    <property type="match status" value="2"/>
</dbReference>
<name>A0A1H6Z9G0_9GAMM</name>
<dbReference type="RefSeq" id="WP_090735240.1">
    <property type="nucleotide sequence ID" value="NZ_FNYQ01000119.1"/>
</dbReference>
<dbReference type="OrthoDB" id="9816482at2"/>
<dbReference type="InterPro" id="IPR036890">
    <property type="entry name" value="HATPase_C_sf"/>
</dbReference>
<protein>
    <submittedName>
        <fullName evidence="3">Histidine kinase-, DNA gyrase B-, and HSP90-like ATPase</fullName>
    </submittedName>
</protein>
<evidence type="ECO:0000256" key="1">
    <source>
        <dbReference type="SAM" id="Coils"/>
    </source>
</evidence>
<evidence type="ECO:0000313" key="3">
    <source>
        <dbReference type="EMBL" id="SEJ50223.1"/>
    </source>
</evidence>
<keyword evidence="3" id="KW-0808">Transferase</keyword>
<reference evidence="3 4" key="1">
    <citation type="submission" date="2016-10" db="EMBL/GenBank/DDBJ databases">
        <authorList>
            <person name="de Groot N.N."/>
        </authorList>
    </citation>
    <scope>NUCLEOTIDE SEQUENCE [LARGE SCALE GENOMIC DNA]</scope>
    <source>
        <strain evidence="3 4">DSM 373</strain>
    </source>
</reference>
<organism evidence="3 4">
    <name type="scientific">Azotobacter beijerinckii</name>
    <dbReference type="NCBI Taxonomy" id="170623"/>
    <lineage>
        <taxon>Bacteria</taxon>
        <taxon>Pseudomonadati</taxon>
        <taxon>Pseudomonadota</taxon>
        <taxon>Gammaproteobacteria</taxon>
        <taxon>Pseudomonadales</taxon>
        <taxon>Pseudomonadaceae</taxon>
        <taxon>Azotobacter</taxon>
    </lineage>
</organism>
<feature type="domain" description="Histidine kinase" evidence="2">
    <location>
        <begin position="779"/>
        <end position="968"/>
    </location>
</feature>
<dbReference type="InterPro" id="IPR043836">
    <property type="entry name" value="DHp"/>
</dbReference>
<accession>A0A1H6Z9G0</accession>
<dbReference type="GO" id="GO:0016301">
    <property type="term" value="F:kinase activity"/>
    <property type="evidence" value="ECO:0007669"/>
    <property type="project" value="UniProtKB-KW"/>
</dbReference>
<dbReference type="Pfam" id="PF13589">
    <property type="entry name" value="HATPase_c_3"/>
    <property type="match status" value="1"/>
</dbReference>
<evidence type="ECO:0000313" key="4">
    <source>
        <dbReference type="Proteomes" id="UP000199250"/>
    </source>
</evidence>
<dbReference type="AlphaFoldDB" id="A0A1H6Z9G0"/>
<dbReference type="Pfam" id="PF02518">
    <property type="entry name" value="HATPase_c"/>
    <property type="match status" value="1"/>
</dbReference>
<dbReference type="PROSITE" id="PS50109">
    <property type="entry name" value="HIS_KIN"/>
    <property type="match status" value="1"/>
</dbReference>